<evidence type="ECO:0000256" key="4">
    <source>
        <dbReference type="ARBA" id="ARBA00023014"/>
    </source>
</evidence>
<keyword evidence="7" id="KW-1185">Reference proteome</keyword>
<evidence type="ECO:0000256" key="2">
    <source>
        <dbReference type="ARBA" id="ARBA00022723"/>
    </source>
</evidence>
<protein>
    <recommendedName>
        <fullName evidence="5">NADH-ubiquinone oxidoreductase 51kDa subunit FMN-binding domain-containing protein</fullName>
    </recommendedName>
</protein>
<feature type="domain" description="NADH-ubiquinone oxidoreductase 51kDa subunit FMN-binding" evidence="5">
    <location>
        <begin position="24"/>
        <end position="105"/>
    </location>
</feature>
<keyword evidence="2" id="KW-0479">Metal-binding</keyword>
<evidence type="ECO:0000256" key="3">
    <source>
        <dbReference type="ARBA" id="ARBA00023004"/>
    </source>
</evidence>
<keyword evidence="1" id="KW-0004">4Fe-4S</keyword>
<dbReference type="EMBL" id="FUEG01000005">
    <property type="protein sequence ID" value="SJL04237.1"/>
    <property type="molecule type" value="Genomic_DNA"/>
</dbReference>
<dbReference type="OrthoDB" id="42889at2759"/>
<sequence length="108" mass="12032">MHDHGLKGAQDIILKGDLWIIQTIKDSGLRGRGGAGFPSGLKWSFMNKPGWEKDPRPRYLVANADKGEPGTCKDCEILRGDLHKLMEGCLVAGQGMNTYIYIRGEFFH</sequence>
<evidence type="ECO:0000313" key="6">
    <source>
        <dbReference type="EMBL" id="SJL04237.1"/>
    </source>
</evidence>
<proteinExistence type="predicted"/>
<keyword evidence="3" id="KW-0408">Iron</keyword>
<evidence type="ECO:0000256" key="1">
    <source>
        <dbReference type="ARBA" id="ARBA00022485"/>
    </source>
</evidence>
<reference evidence="7" key="1">
    <citation type="journal article" date="2017" name="Nat. Ecol. Evol.">
        <title>Genome expansion and lineage-specific genetic innovations in the forest pathogenic fungi Armillaria.</title>
        <authorList>
            <person name="Sipos G."/>
            <person name="Prasanna A.N."/>
            <person name="Walter M.C."/>
            <person name="O'Connor E."/>
            <person name="Balint B."/>
            <person name="Krizsan K."/>
            <person name="Kiss B."/>
            <person name="Hess J."/>
            <person name="Varga T."/>
            <person name="Slot J."/>
            <person name="Riley R."/>
            <person name="Boka B."/>
            <person name="Rigling D."/>
            <person name="Barry K."/>
            <person name="Lee J."/>
            <person name="Mihaltcheva S."/>
            <person name="LaButti K."/>
            <person name="Lipzen A."/>
            <person name="Waldron R."/>
            <person name="Moloney N.M."/>
            <person name="Sperisen C."/>
            <person name="Kredics L."/>
            <person name="Vagvoelgyi C."/>
            <person name="Patrignani A."/>
            <person name="Fitzpatrick D."/>
            <person name="Nagy I."/>
            <person name="Doyle S."/>
            <person name="Anderson J.B."/>
            <person name="Grigoriev I.V."/>
            <person name="Gueldener U."/>
            <person name="Muensterkoetter M."/>
            <person name="Nagy L.G."/>
        </authorList>
    </citation>
    <scope>NUCLEOTIDE SEQUENCE [LARGE SCALE GENOMIC DNA]</scope>
    <source>
        <strain evidence="7">C18/9</strain>
    </source>
</reference>
<keyword evidence="4" id="KW-0411">Iron-sulfur</keyword>
<dbReference type="PANTHER" id="PTHR11780">
    <property type="entry name" value="NADH-UBIQUINONE OXIDOREDUCTASE FLAVOPROTEIN 1 NDUFV1"/>
    <property type="match status" value="1"/>
</dbReference>
<dbReference type="GO" id="GO:0046872">
    <property type="term" value="F:metal ion binding"/>
    <property type="evidence" value="ECO:0007669"/>
    <property type="project" value="UniProtKB-KW"/>
</dbReference>
<dbReference type="Gene3D" id="3.40.50.11540">
    <property type="entry name" value="NADH-ubiquinone oxidoreductase 51kDa subunit"/>
    <property type="match status" value="1"/>
</dbReference>
<dbReference type="Proteomes" id="UP000219338">
    <property type="component" value="Unassembled WGS sequence"/>
</dbReference>
<gene>
    <name evidence="6" type="ORF">ARMOST_07598</name>
</gene>
<name>A0A284R691_ARMOS</name>
<dbReference type="InterPro" id="IPR037225">
    <property type="entry name" value="Nuo51_FMN-bd_sf"/>
</dbReference>
<dbReference type="InterPro" id="IPR011538">
    <property type="entry name" value="Nuo51_FMN-bd"/>
</dbReference>
<dbReference type="STRING" id="47428.A0A284R691"/>
<dbReference type="GO" id="GO:0051539">
    <property type="term" value="F:4 iron, 4 sulfur cluster binding"/>
    <property type="evidence" value="ECO:0007669"/>
    <property type="project" value="UniProtKB-KW"/>
</dbReference>
<accession>A0A284R691</accession>
<organism evidence="6 7">
    <name type="scientific">Armillaria ostoyae</name>
    <name type="common">Armillaria root rot fungus</name>
    <dbReference type="NCBI Taxonomy" id="47428"/>
    <lineage>
        <taxon>Eukaryota</taxon>
        <taxon>Fungi</taxon>
        <taxon>Dikarya</taxon>
        <taxon>Basidiomycota</taxon>
        <taxon>Agaricomycotina</taxon>
        <taxon>Agaricomycetes</taxon>
        <taxon>Agaricomycetidae</taxon>
        <taxon>Agaricales</taxon>
        <taxon>Marasmiineae</taxon>
        <taxon>Physalacriaceae</taxon>
        <taxon>Armillaria</taxon>
    </lineage>
</organism>
<dbReference type="SUPFAM" id="SSF142019">
    <property type="entry name" value="Nqo1 FMN-binding domain-like"/>
    <property type="match status" value="1"/>
</dbReference>
<evidence type="ECO:0000313" key="7">
    <source>
        <dbReference type="Proteomes" id="UP000219338"/>
    </source>
</evidence>
<dbReference type="InterPro" id="IPR050837">
    <property type="entry name" value="ComplexI_51kDa_subunit"/>
</dbReference>
<dbReference type="PANTHER" id="PTHR11780:SF10">
    <property type="entry name" value="NADH DEHYDROGENASE [UBIQUINONE] FLAVOPROTEIN 1, MITOCHONDRIAL"/>
    <property type="match status" value="1"/>
</dbReference>
<dbReference type="AlphaFoldDB" id="A0A284R691"/>
<evidence type="ECO:0000259" key="5">
    <source>
        <dbReference type="Pfam" id="PF01512"/>
    </source>
</evidence>
<dbReference type="Pfam" id="PF01512">
    <property type="entry name" value="Complex1_51K"/>
    <property type="match status" value="1"/>
</dbReference>